<proteinExistence type="predicted"/>
<gene>
    <name evidence="1" type="ORF">EYF80_061622</name>
</gene>
<keyword evidence="2" id="KW-1185">Reference proteome</keyword>
<reference evidence="1 2" key="1">
    <citation type="submission" date="2019-03" db="EMBL/GenBank/DDBJ databases">
        <title>First draft genome of Liparis tanakae, snailfish: a comprehensive survey of snailfish specific genes.</title>
        <authorList>
            <person name="Kim W."/>
            <person name="Song I."/>
            <person name="Jeong J.-H."/>
            <person name="Kim D."/>
            <person name="Kim S."/>
            <person name="Ryu S."/>
            <person name="Song J.Y."/>
            <person name="Lee S.K."/>
        </authorList>
    </citation>
    <scope>NUCLEOTIDE SEQUENCE [LARGE SCALE GENOMIC DNA]</scope>
    <source>
        <tissue evidence="1">Muscle</tissue>
    </source>
</reference>
<name>A0A4Z2EI28_9TELE</name>
<evidence type="ECO:0000313" key="2">
    <source>
        <dbReference type="Proteomes" id="UP000314294"/>
    </source>
</evidence>
<organism evidence="1 2">
    <name type="scientific">Liparis tanakae</name>
    <name type="common">Tanaka's snailfish</name>
    <dbReference type="NCBI Taxonomy" id="230148"/>
    <lineage>
        <taxon>Eukaryota</taxon>
        <taxon>Metazoa</taxon>
        <taxon>Chordata</taxon>
        <taxon>Craniata</taxon>
        <taxon>Vertebrata</taxon>
        <taxon>Euteleostomi</taxon>
        <taxon>Actinopterygii</taxon>
        <taxon>Neopterygii</taxon>
        <taxon>Teleostei</taxon>
        <taxon>Neoteleostei</taxon>
        <taxon>Acanthomorphata</taxon>
        <taxon>Eupercaria</taxon>
        <taxon>Perciformes</taxon>
        <taxon>Cottioidei</taxon>
        <taxon>Cottales</taxon>
        <taxon>Liparidae</taxon>
        <taxon>Liparis</taxon>
    </lineage>
</organism>
<dbReference type="Proteomes" id="UP000314294">
    <property type="component" value="Unassembled WGS sequence"/>
</dbReference>
<dbReference type="AlphaFoldDB" id="A0A4Z2EI28"/>
<comment type="caution">
    <text evidence="1">The sequence shown here is derived from an EMBL/GenBank/DDBJ whole genome shotgun (WGS) entry which is preliminary data.</text>
</comment>
<dbReference type="EMBL" id="SRLO01007127">
    <property type="protein sequence ID" value="TNN28230.1"/>
    <property type="molecule type" value="Genomic_DNA"/>
</dbReference>
<evidence type="ECO:0000313" key="1">
    <source>
        <dbReference type="EMBL" id="TNN28230.1"/>
    </source>
</evidence>
<sequence length="99" mass="10956">MSLCCLVDPTTSISLWKCHSISTTVHRSNTKKEKEGGVLVTVALRDKEWSRIRLMTCLQCSTTPALTSCAGKDDFADKPCVLSGNRRESLPLALPRRPH</sequence>
<protein>
    <submittedName>
        <fullName evidence="1">Uncharacterized protein</fullName>
    </submittedName>
</protein>
<accession>A0A4Z2EI28</accession>